<dbReference type="RefSeq" id="WP_171226138.1">
    <property type="nucleotide sequence ID" value="NZ_CP053085.1"/>
</dbReference>
<evidence type="ECO:0000313" key="4">
    <source>
        <dbReference type="Proteomes" id="UP000500938"/>
    </source>
</evidence>
<evidence type="ECO:0000259" key="2">
    <source>
        <dbReference type="Pfam" id="PF25183"/>
    </source>
</evidence>
<sequence>MLRRFFFVAALVVLGFSAATPAAAQQVDVIRGRITGTENEPLDNVAVVVTSISGNVNRTARTDRTGRFTVTFPGGDGDYMVSVTALGYSVKRFEVKRGADEDILIADAKLSKVGAVLDAVKVTAAREKVSRNDVQQDVGGTERVIANNNALPPDQMGDLAAMAATLPGVQLVPGQDGGANGFSVLGLGADQNNTTLNGMMFGGAGLPRDASVLSSLVTSPYDVSRGGFSGGQFSLRTRPGSNFVSRGLSFVGDAPPLQWSDAAARANGQEYSNGSLGGSISGPLIFDKAFYNVSFQLGRRSNDLQTLLNTSSTGLQASGVAADSVQRLVGVLQNARVPIGYSGLPSSRLADQGSVFGAIDFTPPSSTSGAAYNLTFNGSWNNQNPASPLTTALPTTSGERTSLNGGIQGRHSGYFMLRGIGILTETSGGISASQSDGSPYMDLPSGRVRVNSNFADGSNGVQNLAFGGNQFLGTSQMSNSMSAMNTLSWFSANNKHRLKLGTEVRRDASSQDQTVNRLGTFSYNSLADLQAGIPITFTRTLSPRERNSSMMVGAISLGDSYRRTNRLQFQYGVRVDANQYLEAPARNTDVERLLGVRNDLVPNGVFVSPRAGFSWQYGTGPQIGAFDGAFRGPRAVIRGGIGVFQNTPQATLVGSAIDNTGLASAIQQLACVGPATPIPDWNAYGNPALIPTRCTDGSTGTVFSNGAPNVTLFAKDYAAPSSLRSNLSWSGPVLWNRFNASVDATYSLNTRQSSFVDRNFAGLQRFTLENEDGRPVYVLPTSIVPLTGAIAAGDGRVASQFQRVTEQRSDLNSRSAQGSVRLSPTKFSTNFSWSMSYTYSNVREQFRGFSSTAGDPLAVNWSRSSFDSRHQLTYNLSYNAFDFIRLGWFGQFRSGTPFTPTIGGDVNGDGFSNDRAFVFNPASSDAATAAGMQALLNSGSRVARACLSSQLGNLAARNSCQGPWVSSANLSISFNPVKLRLPQRANLSFNVSNPLGAADLILHGENNLRGWGQQPFLDQSLLYVRGFDANTKRYTYEVNQRFGATNPQFNSFRTPVTITAQLRYDIGPTRERQVLTQSLDRGRRTKGTKAGEAMIKAQFGNGGVPNPLATMLRDQDTLKLSSDQADSLATMNRRYTVRLDSIWAPISKRFADLPERYDHDDIYAQYVKAREASIDILRKYAPAVKGLLTDVQRRKLPPFVASALDDRYLKSIRSATSGGGGGMMIPGGGAMIMAGGMGGGAQTIEIRR</sequence>
<name>A0A6M4IRF2_9BACT</name>
<dbReference type="InterPro" id="IPR057601">
    <property type="entry name" value="Oar-like_b-barrel"/>
</dbReference>
<feature type="signal peptide" evidence="1">
    <location>
        <begin position="1"/>
        <end position="24"/>
    </location>
</feature>
<dbReference type="AlphaFoldDB" id="A0A6M4IRF2"/>
<keyword evidence="1" id="KW-0732">Signal</keyword>
<dbReference type="Pfam" id="PF13620">
    <property type="entry name" value="CarboxypepD_reg"/>
    <property type="match status" value="1"/>
</dbReference>
<reference evidence="3 4" key="1">
    <citation type="submission" date="2020-05" db="EMBL/GenBank/DDBJ databases">
        <title>Complete genome sequence of Gemmatimonas greenlandica TET16.</title>
        <authorList>
            <person name="Zeng Y."/>
        </authorList>
    </citation>
    <scope>NUCLEOTIDE SEQUENCE [LARGE SCALE GENOMIC DNA]</scope>
    <source>
        <strain evidence="3 4">TET16</strain>
    </source>
</reference>
<accession>A0A6M4IRF2</accession>
<proteinExistence type="predicted"/>
<keyword evidence="3" id="KW-0675">Receptor</keyword>
<dbReference type="Gene3D" id="2.60.40.1120">
    <property type="entry name" value="Carboxypeptidase-like, regulatory domain"/>
    <property type="match status" value="1"/>
</dbReference>
<dbReference type="EMBL" id="CP053085">
    <property type="protein sequence ID" value="QJR36705.1"/>
    <property type="molecule type" value="Genomic_DNA"/>
</dbReference>
<dbReference type="InterPro" id="IPR008969">
    <property type="entry name" value="CarboxyPept-like_regulatory"/>
</dbReference>
<protein>
    <submittedName>
        <fullName evidence="3">TonB-dependent receptor</fullName>
    </submittedName>
</protein>
<feature type="chain" id="PRO_5027004177" evidence="1">
    <location>
        <begin position="25"/>
        <end position="1248"/>
    </location>
</feature>
<evidence type="ECO:0000256" key="1">
    <source>
        <dbReference type="SAM" id="SignalP"/>
    </source>
</evidence>
<evidence type="ECO:0000313" key="3">
    <source>
        <dbReference type="EMBL" id="QJR36705.1"/>
    </source>
</evidence>
<dbReference type="Pfam" id="PF25183">
    <property type="entry name" value="OMP_b-brl_4"/>
    <property type="match status" value="1"/>
</dbReference>
<keyword evidence="4" id="KW-1185">Reference proteome</keyword>
<feature type="domain" description="TonB-dependent transporter Oar-like beta-barrel" evidence="2">
    <location>
        <begin position="454"/>
        <end position="973"/>
    </location>
</feature>
<dbReference type="SUPFAM" id="SSF49464">
    <property type="entry name" value="Carboxypeptidase regulatory domain-like"/>
    <property type="match status" value="1"/>
</dbReference>
<gene>
    <name evidence="3" type="ORF">HKW67_14880</name>
</gene>
<dbReference type="SUPFAM" id="SSF56935">
    <property type="entry name" value="Porins"/>
    <property type="match status" value="1"/>
</dbReference>
<organism evidence="3 4">
    <name type="scientific">Gemmatimonas groenlandica</name>
    <dbReference type="NCBI Taxonomy" id="2732249"/>
    <lineage>
        <taxon>Bacteria</taxon>
        <taxon>Pseudomonadati</taxon>
        <taxon>Gemmatimonadota</taxon>
        <taxon>Gemmatimonadia</taxon>
        <taxon>Gemmatimonadales</taxon>
        <taxon>Gemmatimonadaceae</taxon>
        <taxon>Gemmatimonas</taxon>
    </lineage>
</organism>
<dbReference type="KEGG" id="ggr:HKW67_14880"/>
<dbReference type="Proteomes" id="UP000500938">
    <property type="component" value="Chromosome"/>
</dbReference>